<dbReference type="PANTHER" id="PTHR23520">
    <property type="entry name" value="TRANSPORTER, PUTATIVE (AFU_ORTHOLOGUE AFUA_3G04000)-RELATED"/>
    <property type="match status" value="1"/>
</dbReference>
<sequence length="339" mass="35870">MLLLAAVVGIISATGGEIGPFRAVEESTLSELTTPETRPDVLVWYVTTSSLGSAVGTALSGHIIEILRKRPGWTLLDAYHAIFWAYAVMGLVNVLSSLLLSSKCELQKVDRIEEVTKQEESGPLLAADPNVSEATEAEPLLSNGASSNNYDSIVPIHQSDRTPTPKPTAKSRSIFAIFRILTAATAPTILTLWAFMMINALANSMISISLTAYYIDQKFGSTLPKSAIGDILSTSYLLSSVAQATLAAPLSRRIGLINTMVFTHVPSSLAVLLFPFASTVPLTFALLVLRISLNALGNGLRSALIAATVQPEQRTAVMGVTSVLRTAAGCVGPSVTGVL</sequence>
<keyword evidence="2" id="KW-0472">Membrane</keyword>
<evidence type="ECO:0000313" key="4">
    <source>
        <dbReference type="EMBL" id="KAJ3035931.1"/>
    </source>
</evidence>
<feature type="non-terminal residue" evidence="4">
    <location>
        <position position="339"/>
    </location>
</feature>
<accession>A0AAD5WWY0</accession>
<gene>
    <name evidence="4" type="ORF">HK097_003988</name>
</gene>
<dbReference type="EMBL" id="JADGJD010001990">
    <property type="protein sequence ID" value="KAJ3035931.1"/>
    <property type="molecule type" value="Genomic_DNA"/>
</dbReference>
<evidence type="ECO:0000313" key="5">
    <source>
        <dbReference type="Proteomes" id="UP001212841"/>
    </source>
</evidence>
<dbReference type="GO" id="GO:0022857">
    <property type="term" value="F:transmembrane transporter activity"/>
    <property type="evidence" value="ECO:0007669"/>
    <property type="project" value="InterPro"/>
</dbReference>
<dbReference type="InterPro" id="IPR011701">
    <property type="entry name" value="MFS"/>
</dbReference>
<evidence type="ECO:0000256" key="1">
    <source>
        <dbReference type="ARBA" id="ARBA00004141"/>
    </source>
</evidence>
<dbReference type="Gene3D" id="1.20.1250.20">
    <property type="entry name" value="MFS general substrate transporter like domains"/>
    <property type="match status" value="1"/>
</dbReference>
<keyword evidence="2" id="KW-0812">Transmembrane</keyword>
<dbReference type="InterPro" id="IPR020846">
    <property type="entry name" value="MFS_dom"/>
</dbReference>
<feature type="transmembrane region" description="Helical" evidence="2">
    <location>
        <begin position="79"/>
        <end position="100"/>
    </location>
</feature>
<name>A0AAD5WWY0_9FUNG</name>
<keyword evidence="5" id="KW-1185">Reference proteome</keyword>
<dbReference type="InterPro" id="IPR036259">
    <property type="entry name" value="MFS_trans_sf"/>
</dbReference>
<evidence type="ECO:0000256" key="2">
    <source>
        <dbReference type="SAM" id="Phobius"/>
    </source>
</evidence>
<dbReference type="SUPFAM" id="SSF103473">
    <property type="entry name" value="MFS general substrate transporter"/>
    <property type="match status" value="1"/>
</dbReference>
<proteinExistence type="predicted"/>
<comment type="subcellular location">
    <subcellularLocation>
        <location evidence="1">Membrane</location>
        <topology evidence="1">Multi-pass membrane protein</topology>
    </subcellularLocation>
</comment>
<dbReference type="Pfam" id="PF07690">
    <property type="entry name" value="MFS_1"/>
    <property type="match status" value="1"/>
</dbReference>
<comment type="caution">
    <text evidence="4">The sequence shown here is derived from an EMBL/GenBank/DDBJ whole genome shotgun (WGS) entry which is preliminary data.</text>
</comment>
<dbReference type="GO" id="GO:0000329">
    <property type="term" value="C:fungal-type vacuole membrane"/>
    <property type="evidence" value="ECO:0007669"/>
    <property type="project" value="TreeGrafter"/>
</dbReference>
<protein>
    <recommendedName>
        <fullName evidence="3">Major facilitator superfamily (MFS) profile domain-containing protein</fullName>
    </recommendedName>
</protein>
<dbReference type="Proteomes" id="UP001212841">
    <property type="component" value="Unassembled WGS sequence"/>
</dbReference>
<dbReference type="PANTHER" id="PTHR23520:SF5">
    <property type="entry name" value="TRANSPORTER, PUTATIVE (AFU_ORTHOLOGUE AFUA_3G04000)-RELATED"/>
    <property type="match status" value="1"/>
</dbReference>
<feature type="transmembrane region" description="Helical" evidence="2">
    <location>
        <begin position="268"/>
        <end position="289"/>
    </location>
</feature>
<dbReference type="AlphaFoldDB" id="A0AAD5WWY0"/>
<organism evidence="4 5">
    <name type="scientific">Rhizophlyctis rosea</name>
    <dbReference type="NCBI Taxonomy" id="64517"/>
    <lineage>
        <taxon>Eukaryota</taxon>
        <taxon>Fungi</taxon>
        <taxon>Fungi incertae sedis</taxon>
        <taxon>Chytridiomycota</taxon>
        <taxon>Chytridiomycota incertae sedis</taxon>
        <taxon>Chytridiomycetes</taxon>
        <taxon>Rhizophlyctidales</taxon>
        <taxon>Rhizophlyctidaceae</taxon>
        <taxon>Rhizophlyctis</taxon>
    </lineage>
</organism>
<feature type="domain" description="Major facilitator superfamily (MFS) profile" evidence="3">
    <location>
        <begin position="188"/>
        <end position="339"/>
    </location>
</feature>
<keyword evidence="2" id="KW-1133">Transmembrane helix</keyword>
<dbReference type="PROSITE" id="PS50850">
    <property type="entry name" value="MFS"/>
    <property type="match status" value="1"/>
</dbReference>
<reference evidence="4" key="1">
    <citation type="submission" date="2020-05" db="EMBL/GenBank/DDBJ databases">
        <title>Phylogenomic resolution of chytrid fungi.</title>
        <authorList>
            <person name="Stajich J.E."/>
            <person name="Amses K."/>
            <person name="Simmons R."/>
            <person name="Seto K."/>
            <person name="Myers J."/>
            <person name="Bonds A."/>
            <person name="Quandt C.A."/>
            <person name="Barry K."/>
            <person name="Liu P."/>
            <person name="Grigoriev I."/>
            <person name="Longcore J.E."/>
            <person name="James T.Y."/>
        </authorList>
    </citation>
    <scope>NUCLEOTIDE SEQUENCE</scope>
    <source>
        <strain evidence="4">JEL0318</strain>
    </source>
</reference>
<feature type="transmembrane region" description="Helical" evidence="2">
    <location>
        <begin position="42"/>
        <end position="67"/>
    </location>
</feature>
<evidence type="ECO:0000259" key="3">
    <source>
        <dbReference type="PROSITE" id="PS50850"/>
    </source>
</evidence>